<reference evidence="2 3" key="1">
    <citation type="submission" date="2019-03" db="EMBL/GenBank/DDBJ databases">
        <title>Genomic Encyclopedia of Type Strains, Phase IV (KMG-IV): sequencing the most valuable type-strain genomes for metagenomic binning, comparative biology and taxonomic classification.</title>
        <authorList>
            <person name="Goeker M."/>
        </authorList>
    </citation>
    <scope>NUCLEOTIDE SEQUENCE [LARGE SCALE GENOMIC DNA]</scope>
    <source>
        <strain evidence="2 3">DSM 28559</strain>
    </source>
</reference>
<dbReference type="AlphaFoldDB" id="A0A4R2LBU4"/>
<dbReference type="OrthoDB" id="2066791at2"/>
<feature type="transmembrane region" description="Helical" evidence="1">
    <location>
        <begin position="16"/>
        <end position="34"/>
    </location>
</feature>
<sequence>MSELIYKLMNDMTFTWFLWGVTILLSILFFAYCLSKEGRDEHGRTIIGTACFYGIIAMFIFMNILSYFMYAAIENIVIFANALRLVYDGFLIVVLISILVLRKIR</sequence>
<evidence type="ECO:0000313" key="2">
    <source>
        <dbReference type="EMBL" id="TCO85707.1"/>
    </source>
</evidence>
<protein>
    <submittedName>
        <fullName evidence="2">Uncharacterized protein</fullName>
    </submittedName>
</protein>
<gene>
    <name evidence="2" type="ORF">EV212_10221</name>
</gene>
<evidence type="ECO:0000256" key="1">
    <source>
        <dbReference type="SAM" id="Phobius"/>
    </source>
</evidence>
<keyword evidence="1" id="KW-1133">Transmembrane helix</keyword>
<dbReference type="Proteomes" id="UP000295711">
    <property type="component" value="Unassembled WGS sequence"/>
</dbReference>
<proteinExistence type="predicted"/>
<feature type="transmembrane region" description="Helical" evidence="1">
    <location>
        <begin position="46"/>
        <end position="70"/>
    </location>
</feature>
<keyword evidence="1" id="KW-0472">Membrane</keyword>
<name>A0A4R2LBU4_9FIRM</name>
<keyword evidence="3" id="KW-1185">Reference proteome</keyword>
<evidence type="ECO:0000313" key="3">
    <source>
        <dbReference type="Proteomes" id="UP000295711"/>
    </source>
</evidence>
<comment type="caution">
    <text evidence="2">The sequence shown here is derived from an EMBL/GenBank/DDBJ whole genome shotgun (WGS) entry which is preliminary data.</text>
</comment>
<keyword evidence="1" id="KW-0812">Transmembrane</keyword>
<feature type="transmembrane region" description="Helical" evidence="1">
    <location>
        <begin position="76"/>
        <end position="101"/>
    </location>
</feature>
<organism evidence="2 3">
    <name type="scientific">Frisingicoccus caecimuris</name>
    <dbReference type="NCBI Taxonomy" id="1796636"/>
    <lineage>
        <taxon>Bacteria</taxon>
        <taxon>Bacillati</taxon>
        <taxon>Bacillota</taxon>
        <taxon>Clostridia</taxon>
        <taxon>Lachnospirales</taxon>
        <taxon>Lachnospiraceae</taxon>
        <taxon>Frisingicoccus</taxon>
    </lineage>
</organism>
<dbReference type="RefSeq" id="WP_006060455.1">
    <property type="nucleotide sequence ID" value="NZ_JANKAQ010000001.1"/>
</dbReference>
<dbReference type="EMBL" id="SLXA01000002">
    <property type="protein sequence ID" value="TCO85707.1"/>
    <property type="molecule type" value="Genomic_DNA"/>
</dbReference>
<accession>A0A4R2LBU4</accession>